<evidence type="ECO:0000256" key="3">
    <source>
        <dbReference type="ARBA" id="ARBA00022989"/>
    </source>
</evidence>
<feature type="transmembrane region" description="Helical" evidence="5">
    <location>
        <begin position="398"/>
        <end position="416"/>
    </location>
</feature>
<dbReference type="PANTHER" id="PTHR37422">
    <property type="entry name" value="TEICHURONIC ACID BIOSYNTHESIS PROTEIN TUAE"/>
    <property type="match status" value="1"/>
</dbReference>
<dbReference type="Pfam" id="PF04932">
    <property type="entry name" value="Wzy_C"/>
    <property type="match status" value="1"/>
</dbReference>
<evidence type="ECO:0000256" key="4">
    <source>
        <dbReference type="ARBA" id="ARBA00023136"/>
    </source>
</evidence>
<comment type="caution">
    <text evidence="7">The sequence shown here is derived from an EMBL/GenBank/DDBJ whole genome shotgun (WGS) entry which is preliminary data.</text>
</comment>
<reference evidence="7 8" key="1">
    <citation type="submission" date="2023-07" db="EMBL/GenBank/DDBJ databases">
        <title>Sorghum-associated microbial communities from plants grown in Nebraska, USA.</title>
        <authorList>
            <person name="Schachtman D."/>
        </authorList>
    </citation>
    <scope>NUCLEOTIDE SEQUENCE [LARGE SCALE GENOMIC DNA]</scope>
    <source>
        <strain evidence="7 8">CC523</strain>
    </source>
</reference>
<feature type="transmembrane region" description="Helical" evidence="5">
    <location>
        <begin position="340"/>
        <end position="361"/>
    </location>
</feature>
<evidence type="ECO:0000256" key="1">
    <source>
        <dbReference type="ARBA" id="ARBA00004141"/>
    </source>
</evidence>
<sequence length="455" mass="48577">MFEVPLAVGVIAVVAAVLWLVNLVMWLQSSKLRPPTLLSFSIWTAALSGCALTIMRRAELGSISTTLLMVGTVLLIFIFASAAFAGGPKDAPNKGLVTIAVLITAVEVGYLALHRAGLTENAPEVLALAFLPGIVIQIRNSGASKQYLLRLAARVTTFVVWISVALSFVAPALAYSHGLSDLRRLNLAGLTLRLSGLTPHPNFLSVTALICIVLMIALKTKFWWATVIVSLAAIIMAESRNAMLTLLVVAAVAWVFNGKTIVGRTVLAAPICFAGILLSGGLEDSSLTSDIAANGRFRIWDVVLAGFDGNPFAGWGPLAFQPESKSPMLAAGLQHAHNQVLQGIAEGGVLGGILIIALLIALIRIGIKHHNEVLYPSIVTICLMSVFTEPFLTLHLYGLNYAVLPAFLIFVILMSADAHSDPLEVEVVTEKRRRDLPDYLVNPSAQTKQALGLAR</sequence>
<accession>A0ABT9TG58</accession>
<dbReference type="InterPro" id="IPR051533">
    <property type="entry name" value="WaaL-like"/>
</dbReference>
<feature type="transmembrane region" description="Helical" evidence="5">
    <location>
        <begin position="6"/>
        <end position="25"/>
    </location>
</feature>
<feature type="transmembrane region" description="Helical" evidence="5">
    <location>
        <begin position="155"/>
        <end position="177"/>
    </location>
</feature>
<feature type="transmembrane region" description="Helical" evidence="5">
    <location>
        <begin position="225"/>
        <end position="255"/>
    </location>
</feature>
<feature type="domain" description="O-antigen ligase-related" evidence="6">
    <location>
        <begin position="226"/>
        <end position="356"/>
    </location>
</feature>
<dbReference type="InterPro" id="IPR007016">
    <property type="entry name" value="O-antigen_ligase-rel_domated"/>
</dbReference>
<feature type="transmembrane region" description="Helical" evidence="5">
    <location>
        <begin position="197"/>
        <end position="218"/>
    </location>
</feature>
<proteinExistence type="predicted"/>
<keyword evidence="3 5" id="KW-1133">Transmembrane helix</keyword>
<dbReference type="PANTHER" id="PTHR37422:SF13">
    <property type="entry name" value="LIPOPOLYSACCHARIDE BIOSYNTHESIS PROTEIN PA4999-RELATED"/>
    <property type="match status" value="1"/>
</dbReference>
<keyword evidence="7" id="KW-0436">Ligase</keyword>
<organism evidence="7 8">
    <name type="scientific">Paenarthrobacter nicotinovorans</name>
    <name type="common">Arthrobacter nicotinovorans</name>
    <dbReference type="NCBI Taxonomy" id="29320"/>
    <lineage>
        <taxon>Bacteria</taxon>
        <taxon>Bacillati</taxon>
        <taxon>Actinomycetota</taxon>
        <taxon>Actinomycetes</taxon>
        <taxon>Micrococcales</taxon>
        <taxon>Micrococcaceae</taxon>
        <taxon>Paenarthrobacter</taxon>
    </lineage>
</organism>
<feature type="transmembrane region" description="Helical" evidence="5">
    <location>
        <begin position="61"/>
        <end position="84"/>
    </location>
</feature>
<dbReference type="RefSeq" id="WP_306876631.1">
    <property type="nucleotide sequence ID" value="NZ_JAUSSW010000001.1"/>
</dbReference>
<evidence type="ECO:0000313" key="8">
    <source>
        <dbReference type="Proteomes" id="UP001244563"/>
    </source>
</evidence>
<name>A0ABT9TG58_PAENI</name>
<evidence type="ECO:0000313" key="7">
    <source>
        <dbReference type="EMBL" id="MDQ0100636.1"/>
    </source>
</evidence>
<gene>
    <name evidence="7" type="ORF">J2T10_000255</name>
</gene>
<feature type="transmembrane region" description="Helical" evidence="5">
    <location>
        <begin position="37"/>
        <end position="55"/>
    </location>
</feature>
<keyword evidence="4 5" id="KW-0472">Membrane</keyword>
<dbReference type="GO" id="GO:0016874">
    <property type="term" value="F:ligase activity"/>
    <property type="evidence" value="ECO:0007669"/>
    <property type="project" value="UniProtKB-KW"/>
</dbReference>
<feature type="transmembrane region" description="Helical" evidence="5">
    <location>
        <begin position="261"/>
        <end position="278"/>
    </location>
</feature>
<keyword evidence="8" id="KW-1185">Reference proteome</keyword>
<evidence type="ECO:0000259" key="6">
    <source>
        <dbReference type="Pfam" id="PF04932"/>
    </source>
</evidence>
<evidence type="ECO:0000256" key="2">
    <source>
        <dbReference type="ARBA" id="ARBA00022692"/>
    </source>
</evidence>
<evidence type="ECO:0000256" key="5">
    <source>
        <dbReference type="SAM" id="Phobius"/>
    </source>
</evidence>
<keyword evidence="2 5" id="KW-0812">Transmembrane</keyword>
<dbReference type="EMBL" id="JAUSSW010000001">
    <property type="protein sequence ID" value="MDQ0100636.1"/>
    <property type="molecule type" value="Genomic_DNA"/>
</dbReference>
<dbReference type="Proteomes" id="UP001244563">
    <property type="component" value="Unassembled WGS sequence"/>
</dbReference>
<feature type="transmembrane region" description="Helical" evidence="5">
    <location>
        <begin position="96"/>
        <end position="113"/>
    </location>
</feature>
<protein>
    <submittedName>
        <fullName evidence="7">O-antigen ligase</fullName>
    </submittedName>
</protein>
<comment type="subcellular location">
    <subcellularLocation>
        <location evidence="1">Membrane</location>
        <topology evidence="1">Multi-pass membrane protein</topology>
    </subcellularLocation>
</comment>